<dbReference type="CDD" id="cd04301">
    <property type="entry name" value="NAT_SF"/>
    <property type="match status" value="1"/>
</dbReference>
<dbReference type="EMBL" id="JBEDNQ010000010">
    <property type="protein sequence ID" value="MEQ3553241.1"/>
    <property type="molecule type" value="Genomic_DNA"/>
</dbReference>
<accession>A0ABV1KFK5</accession>
<dbReference type="InterPro" id="IPR000182">
    <property type="entry name" value="GNAT_dom"/>
</dbReference>
<sequence length="174" mass="18962">MRVVPIRDATATDADACARIYAPYVDDTAISFEVEAPGPVEMAERIADAQRRHAWLVAEEEGAVLGYAYGGTWKARPAYRWTCEVSVYLHPDARGRGLGRALYDELFDRLVERGMLVAVAGITLPNDPSIALHGALGFTEVGVFSGVGYKHGAWRDVGWYRRTLAEPPATGPAV</sequence>
<reference evidence="4 5" key="1">
    <citation type="submission" date="2024-03" db="EMBL/GenBank/DDBJ databases">
        <title>Draft genome sequence of Pseudonocardia nematodicida JCM 31783.</title>
        <authorList>
            <person name="Butdee W."/>
            <person name="Duangmal K."/>
        </authorList>
    </citation>
    <scope>NUCLEOTIDE SEQUENCE [LARGE SCALE GENOMIC DNA]</scope>
    <source>
        <strain evidence="4 5">JCM 31783</strain>
    </source>
</reference>
<evidence type="ECO:0000259" key="3">
    <source>
        <dbReference type="PROSITE" id="PS51186"/>
    </source>
</evidence>
<keyword evidence="5" id="KW-1185">Reference proteome</keyword>
<dbReference type="InterPro" id="IPR016181">
    <property type="entry name" value="Acyl_CoA_acyltransferase"/>
</dbReference>
<keyword evidence="1" id="KW-0808">Transferase</keyword>
<dbReference type="Gene3D" id="3.40.630.30">
    <property type="match status" value="1"/>
</dbReference>
<comment type="caution">
    <text evidence="4">The sequence shown here is derived from an EMBL/GenBank/DDBJ whole genome shotgun (WGS) entry which is preliminary data.</text>
</comment>
<protein>
    <submittedName>
        <fullName evidence="4">N-acetyltransferase family protein</fullName>
    </submittedName>
</protein>
<organism evidence="4 5">
    <name type="scientific">Pseudonocardia nematodicida</name>
    <dbReference type="NCBI Taxonomy" id="1206997"/>
    <lineage>
        <taxon>Bacteria</taxon>
        <taxon>Bacillati</taxon>
        <taxon>Actinomycetota</taxon>
        <taxon>Actinomycetes</taxon>
        <taxon>Pseudonocardiales</taxon>
        <taxon>Pseudonocardiaceae</taxon>
        <taxon>Pseudonocardia</taxon>
    </lineage>
</organism>
<evidence type="ECO:0000256" key="1">
    <source>
        <dbReference type="ARBA" id="ARBA00022679"/>
    </source>
</evidence>
<keyword evidence="2" id="KW-0012">Acyltransferase</keyword>
<feature type="domain" description="N-acetyltransferase" evidence="3">
    <location>
        <begin position="4"/>
        <end position="165"/>
    </location>
</feature>
<dbReference type="Proteomes" id="UP001494902">
    <property type="component" value="Unassembled WGS sequence"/>
</dbReference>
<evidence type="ECO:0000313" key="5">
    <source>
        <dbReference type="Proteomes" id="UP001494902"/>
    </source>
</evidence>
<evidence type="ECO:0000313" key="4">
    <source>
        <dbReference type="EMBL" id="MEQ3553241.1"/>
    </source>
</evidence>
<proteinExistence type="predicted"/>
<dbReference type="Pfam" id="PF00583">
    <property type="entry name" value="Acetyltransf_1"/>
    <property type="match status" value="1"/>
</dbReference>
<evidence type="ECO:0000256" key="2">
    <source>
        <dbReference type="ARBA" id="ARBA00023315"/>
    </source>
</evidence>
<gene>
    <name evidence="4" type="ORF">WIS52_22455</name>
</gene>
<name>A0ABV1KFK5_9PSEU</name>
<dbReference type="PROSITE" id="PS51186">
    <property type="entry name" value="GNAT"/>
    <property type="match status" value="1"/>
</dbReference>
<dbReference type="PANTHER" id="PTHR43072:SF23">
    <property type="entry name" value="UPF0039 PROTEIN C11D3.02C"/>
    <property type="match status" value="1"/>
</dbReference>
<dbReference type="PANTHER" id="PTHR43072">
    <property type="entry name" value="N-ACETYLTRANSFERASE"/>
    <property type="match status" value="1"/>
</dbReference>
<dbReference type="SUPFAM" id="SSF55729">
    <property type="entry name" value="Acyl-CoA N-acyltransferases (Nat)"/>
    <property type="match status" value="1"/>
</dbReference>